<protein>
    <submittedName>
        <fullName evidence="3">Uncharacterized protein</fullName>
    </submittedName>
</protein>
<dbReference type="Proteomes" id="UP000688137">
    <property type="component" value="Unassembled WGS sequence"/>
</dbReference>
<comment type="caution">
    <text evidence="3">The sequence shown here is derived from an EMBL/GenBank/DDBJ whole genome shotgun (WGS) entry which is preliminary data.</text>
</comment>
<reference evidence="3" key="1">
    <citation type="submission" date="2021-01" db="EMBL/GenBank/DDBJ databases">
        <authorList>
            <consortium name="Genoscope - CEA"/>
            <person name="William W."/>
        </authorList>
    </citation>
    <scope>NUCLEOTIDE SEQUENCE</scope>
</reference>
<accession>A0A8S1PA86</accession>
<sequence>MFTSTPKLKSYSSQQLLQNTLQQKTFQQPIFGDLNPSTPQKFSIVKNLKVLNAPSQQTESSFRQSNGKRINTQESPSVNKENISYRVETSQIEIQLRHVLQENKKLNDLIQKLTREKQQLTIGDKNTDFILIKQRVERLESVIDQQSDEIEEWKKKYKEVCEQDQRSISIEQMEQQMISVIEENEKINEQKTKMQQQIRIMEKDMQQLKFQVADQNNQIIAYEEERIKILDQLNNNVLLMKQPQQQMNNKEYFLEQISLLEQNISDLQSVYNVQVLENQKLNQMIIVLNEELQFVNKQLEEMKKDHKIESNQKFQAVKSILVKLRQEMNS</sequence>
<dbReference type="AlphaFoldDB" id="A0A8S1PA86"/>
<keyword evidence="4" id="KW-1185">Reference proteome</keyword>
<evidence type="ECO:0000256" key="1">
    <source>
        <dbReference type="SAM" id="Coils"/>
    </source>
</evidence>
<organism evidence="3 4">
    <name type="scientific">Paramecium primaurelia</name>
    <dbReference type="NCBI Taxonomy" id="5886"/>
    <lineage>
        <taxon>Eukaryota</taxon>
        <taxon>Sar</taxon>
        <taxon>Alveolata</taxon>
        <taxon>Ciliophora</taxon>
        <taxon>Intramacronucleata</taxon>
        <taxon>Oligohymenophorea</taxon>
        <taxon>Peniculida</taxon>
        <taxon>Parameciidae</taxon>
        <taxon>Paramecium</taxon>
    </lineage>
</organism>
<keyword evidence="1" id="KW-0175">Coiled coil</keyword>
<evidence type="ECO:0000256" key="2">
    <source>
        <dbReference type="SAM" id="MobiDB-lite"/>
    </source>
</evidence>
<name>A0A8S1PA86_PARPR</name>
<dbReference type="OMA" id="MEQQMIS"/>
<proteinExistence type="predicted"/>
<dbReference type="EMBL" id="CAJJDM010000113">
    <property type="protein sequence ID" value="CAD8099741.1"/>
    <property type="molecule type" value="Genomic_DNA"/>
</dbReference>
<feature type="coiled-coil region" evidence="1">
    <location>
        <begin position="96"/>
        <end position="225"/>
    </location>
</feature>
<evidence type="ECO:0000313" key="4">
    <source>
        <dbReference type="Proteomes" id="UP000688137"/>
    </source>
</evidence>
<evidence type="ECO:0000313" key="3">
    <source>
        <dbReference type="EMBL" id="CAD8099741.1"/>
    </source>
</evidence>
<feature type="region of interest" description="Disordered" evidence="2">
    <location>
        <begin position="55"/>
        <end position="76"/>
    </location>
</feature>
<gene>
    <name evidence="3" type="ORF">PPRIM_AZ9-3.1.T1100117</name>
</gene>
<feature type="coiled-coil region" evidence="1">
    <location>
        <begin position="278"/>
        <end position="312"/>
    </location>
</feature>